<dbReference type="InterPro" id="IPR050204">
    <property type="entry name" value="AraC_XylS_family_regulators"/>
</dbReference>
<sequence length="276" mass="32158">MQFETYPLSTPLSSYIESVFYFKGFMPDHSIERVVPTGHLFIIFELDGIERNTFDNKTLSPNGKFSNAWISGMHKNFISISAHENSEMLVVQFKPYGAHPFINISVDQLNNKVVDADTLLGMEIVDLRNDIMSIDDVNLKFSSIQNWLLSKYDQSKTPQQELVKIINDLNGHPVTNHKDVIKNYSRTQKHLIQQFKKYVGLTPKVYHRIVRFNNILNQIRNKEKLDWAKVAYDTGYADQAHFIKEFKEFSGFNPKEFISFDHNQREPNFFPIDQKG</sequence>
<protein>
    <submittedName>
        <fullName evidence="5">Helix-turn-helix domain-containing protein</fullName>
    </submittedName>
</protein>
<keyword evidence="6" id="KW-1185">Reference proteome</keyword>
<dbReference type="RefSeq" id="WP_164033317.1">
    <property type="nucleotide sequence ID" value="NZ_JAABOQ010000006.1"/>
</dbReference>
<dbReference type="InterPro" id="IPR046532">
    <property type="entry name" value="DUF6597"/>
</dbReference>
<evidence type="ECO:0000313" key="5">
    <source>
        <dbReference type="EMBL" id="NER18639.1"/>
    </source>
</evidence>
<dbReference type="SMART" id="SM00342">
    <property type="entry name" value="HTH_ARAC"/>
    <property type="match status" value="1"/>
</dbReference>
<dbReference type="AlphaFoldDB" id="A0A6M0CRY1"/>
<feature type="domain" description="HTH araC/xylS-type" evidence="4">
    <location>
        <begin position="160"/>
        <end position="260"/>
    </location>
</feature>
<dbReference type="InterPro" id="IPR018060">
    <property type="entry name" value="HTH_AraC"/>
</dbReference>
<evidence type="ECO:0000256" key="2">
    <source>
        <dbReference type="ARBA" id="ARBA00023125"/>
    </source>
</evidence>
<evidence type="ECO:0000313" key="6">
    <source>
        <dbReference type="Proteomes" id="UP000474296"/>
    </source>
</evidence>
<dbReference type="PANTHER" id="PTHR46796:SF13">
    <property type="entry name" value="HTH-TYPE TRANSCRIPTIONAL ACTIVATOR RHAS"/>
    <property type="match status" value="1"/>
</dbReference>
<evidence type="ECO:0000256" key="3">
    <source>
        <dbReference type="ARBA" id="ARBA00023163"/>
    </source>
</evidence>
<dbReference type="Gene3D" id="1.10.10.60">
    <property type="entry name" value="Homeodomain-like"/>
    <property type="match status" value="1"/>
</dbReference>
<gene>
    <name evidence="5" type="ORF">GWK10_15570</name>
</gene>
<dbReference type="SUPFAM" id="SSF46689">
    <property type="entry name" value="Homeodomain-like"/>
    <property type="match status" value="1"/>
</dbReference>
<keyword evidence="3" id="KW-0804">Transcription</keyword>
<evidence type="ECO:0000256" key="1">
    <source>
        <dbReference type="ARBA" id="ARBA00023015"/>
    </source>
</evidence>
<organism evidence="5 6">
    <name type="scientific">Spongiivirga citrea</name>
    <dbReference type="NCBI Taxonomy" id="1481457"/>
    <lineage>
        <taxon>Bacteria</taxon>
        <taxon>Pseudomonadati</taxon>
        <taxon>Bacteroidota</taxon>
        <taxon>Flavobacteriia</taxon>
        <taxon>Flavobacteriales</taxon>
        <taxon>Flavobacteriaceae</taxon>
        <taxon>Spongiivirga</taxon>
    </lineage>
</organism>
<accession>A0A6M0CRY1</accession>
<name>A0A6M0CRY1_9FLAO</name>
<dbReference type="GO" id="GO:0003700">
    <property type="term" value="F:DNA-binding transcription factor activity"/>
    <property type="evidence" value="ECO:0007669"/>
    <property type="project" value="InterPro"/>
</dbReference>
<dbReference type="Proteomes" id="UP000474296">
    <property type="component" value="Unassembled WGS sequence"/>
</dbReference>
<dbReference type="InterPro" id="IPR009057">
    <property type="entry name" value="Homeodomain-like_sf"/>
</dbReference>
<dbReference type="PANTHER" id="PTHR46796">
    <property type="entry name" value="HTH-TYPE TRANSCRIPTIONAL ACTIVATOR RHAS-RELATED"/>
    <property type="match status" value="1"/>
</dbReference>
<dbReference type="EMBL" id="JAABOQ010000006">
    <property type="protein sequence ID" value="NER18639.1"/>
    <property type="molecule type" value="Genomic_DNA"/>
</dbReference>
<comment type="caution">
    <text evidence="5">The sequence shown here is derived from an EMBL/GenBank/DDBJ whole genome shotgun (WGS) entry which is preliminary data.</text>
</comment>
<dbReference type="PROSITE" id="PS01124">
    <property type="entry name" value="HTH_ARAC_FAMILY_2"/>
    <property type="match status" value="1"/>
</dbReference>
<evidence type="ECO:0000259" key="4">
    <source>
        <dbReference type="PROSITE" id="PS01124"/>
    </source>
</evidence>
<dbReference type="Pfam" id="PF12833">
    <property type="entry name" value="HTH_18"/>
    <property type="match status" value="1"/>
</dbReference>
<reference evidence="5 6" key="1">
    <citation type="submission" date="2020-01" db="EMBL/GenBank/DDBJ databases">
        <title>Spongiivirga citrea KCTC 32990T.</title>
        <authorList>
            <person name="Wang G."/>
        </authorList>
    </citation>
    <scope>NUCLEOTIDE SEQUENCE [LARGE SCALE GENOMIC DNA]</scope>
    <source>
        <strain evidence="5 6">KCTC 32990</strain>
    </source>
</reference>
<proteinExistence type="predicted"/>
<dbReference type="Pfam" id="PF20240">
    <property type="entry name" value="DUF6597"/>
    <property type="match status" value="1"/>
</dbReference>
<keyword evidence="2" id="KW-0238">DNA-binding</keyword>
<keyword evidence="1" id="KW-0805">Transcription regulation</keyword>
<dbReference type="GO" id="GO:0043565">
    <property type="term" value="F:sequence-specific DNA binding"/>
    <property type="evidence" value="ECO:0007669"/>
    <property type="project" value="InterPro"/>
</dbReference>